<keyword evidence="2" id="KW-1185">Reference proteome</keyword>
<dbReference type="Proteomes" id="UP000499080">
    <property type="component" value="Unassembled WGS sequence"/>
</dbReference>
<evidence type="ECO:0000313" key="2">
    <source>
        <dbReference type="Proteomes" id="UP000499080"/>
    </source>
</evidence>
<evidence type="ECO:0000313" key="1">
    <source>
        <dbReference type="EMBL" id="GBN78435.1"/>
    </source>
</evidence>
<organism evidence="1 2">
    <name type="scientific">Araneus ventricosus</name>
    <name type="common">Orbweaver spider</name>
    <name type="synonym">Epeira ventricosa</name>
    <dbReference type="NCBI Taxonomy" id="182803"/>
    <lineage>
        <taxon>Eukaryota</taxon>
        <taxon>Metazoa</taxon>
        <taxon>Ecdysozoa</taxon>
        <taxon>Arthropoda</taxon>
        <taxon>Chelicerata</taxon>
        <taxon>Arachnida</taxon>
        <taxon>Araneae</taxon>
        <taxon>Araneomorphae</taxon>
        <taxon>Entelegynae</taxon>
        <taxon>Araneoidea</taxon>
        <taxon>Araneidae</taxon>
        <taxon>Araneus</taxon>
    </lineage>
</organism>
<protein>
    <submittedName>
        <fullName evidence="1">Uncharacterized protein</fullName>
    </submittedName>
</protein>
<reference evidence="1 2" key="1">
    <citation type="journal article" date="2019" name="Sci. Rep.">
        <title>Orb-weaving spider Araneus ventricosus genome elucidates the spidroin gene catalogue.</title>
        <authorList>
            <person name="Kono N."/>
            <person name="Nakamura H."/>
            <person name="Ohtoshi R."/>
            <person name="Moran D.A.P."/>
            <person name="Shinohara A."/>
            <person name="Yoshida Y."/>
            <person name="Fujiwara M."/>
            <person name="Mori M."/>
            <person name="Tomita M."/>
            <person name="Arakawa K."/>
        </authorList>
    </citation>
    <scope>NUCLEOTIDE SEQUENCE [LARGE SCALE GENOMIC DNA]</scope>
</reference>
<sequence>MKGVDALINALLKEFSFMSRLDDKYCLQTIIPKMVRPQWPSGKEPEGFQARNLIPLKIRRVLDLLHAKSYVGGQTSSRWCGAHNPRPPTHP</sequence>
<name>A0A4Y2RU11_ARAVE</name>
<dbReference type="AlphaFoldDB" id="A0A4Y2RU11"/>
<comment type="caution">
    <text evidence="1">The sequence shown here is derived from an EMBL/GenBank/DDBJ whole genome shotgun (WGS) entry which is preliminary data.</text>
</comment>
<gene>
    <name evidence="1" type="ORF">AVEN_94405_1</name>
</gene>
<dbReference type="EMBL" id="BGPR01146992">
    <property type="protein sequence ID" value="GBN78435.1"/>
    <property type="molecule type" value="Genomic_DNA"/>
</dbReference>
<accession>A0A4Y2RU11</accession>
<proteinExistence type="predicted"/>